<proteinExistence type="inferred from homology"/>
<reference evidence="3 4" key="1">
    <citation type="submission" date="2015-03" db="EMBL/GenBank/DDBJ databases">
        <title>Luteipulveratus halotolerans sp. nov., a novel actinobacterium (Dermacoccaceae) from Sarawak, Malaysia.</title>
        <authorList>
            <person name="Juboi H."/>
            <person name="Basik A."/>
            <person name="Shamsul S.S."/>
            <person name="Arnold P."/>
            <person name="Schmitt E.K."/>
            <person name="Sanglier J.-J."/>
            <person name="Yeo T."/>
        </authorList>
    </citation>
    <scope>NUCLEOTIDE SEQUENCE [LARGE SCALE GENOMIC DNA]</scope>
    <source>
        <strain evidence="3 4">MN07-A0370</strain>
    </source>
</reference>
<dbReference type="AlphaFoldDB" id="A0A0K1JP27"/>
<protein>
    <submittedName>
        <fullName evidence="3">Toxin RelE</fullName>
    </submittedName>
</protein>
<dbReference type="InterPro" id="IPR007712">
    <property type="entry name" value="RelE/ParE_toxin"/>
</dbReference>
<dbReference type="STRING" id="571913.VV02_25790"/>
<dbReference type="Pfam" id="PF05016">
    <property type="entry name" value="ParE_toxin"/>
    <property type="match status" value="1"/>
</dbReference>
<organism evidence="3 4">
    <name type="scientific">Luteipulveratus mongoliensis</name>
    <dbReference type="NCBI Taxonomy" id="571913"/>
    <lineage>
        <taxon>Bacteria</taxon>
        <taxon>Bacillati</taxon>
        <taxon>Actinomycetota</taxon>
        <taxon>Actinomycetes</taxon>
        <taxon>Micrococcales</taxon>
        <taxon>Dermacoccaceae</taxon>
        <taxon>Luteipulveratus</taxon>
    </lineage>
</organism>
<dbReference type="Proteomes" id="UP000066480">
    <property type="component" value="Chromosome"/>
</dbReference>
<gene>
    <name evidence="3" type="ORF">VV02_25790</name>
</gene>
<evidence type="ECO:0000313" key="3">
    <source>
        <dbReference type="EMBL" id="AKU18472.1"/>
    </source>
</evidence>
<evidence type="ECO:0000313" key="4">
    <source>
        <dbReference type="Proteomes" id="UP000066480"/>
    </source>
</evidence>
<dbReference type="EMBL" id="CP011112">
    <property type="protein sequence ID" value="AKU18472.1"/>
    <property type="molecule type" value="Genomic_DNA"/>
</dbReference>
<dbReference type="Gene3D" id="3.30.2310.20">
    <property type="entry name" value="RelE-like"/>
    <property type="match status" value="1"/>
</dbReference>
<dbReference type="OrthoDB" id="5326046at2"/>
<dbReference type="PANTHER" id="PTHR35601">
    <property type="entry name" value="TOXIN RELE"/>
    <property type="match status" value="1"/>
</dbReference>
<name>A0A0K1JP27_9MICO</name>
<accession>A0A0K1JP27</accession>
<evidence type="ECO:0000256" key="2">
    <source>
        <dbReference type="ARBA" id="ARBA00022649"/>
    </source>
</evidence>
<sequence length="92" mass="10656">MSNDRPWRVELTSPAQQDLGRIPPRYAVAIVEFITAVLPTNPHRLGKPMHNELEGLHGARRGDYRVLYRIDGDGRTVYVHRIDHRGRVYKAR</sequence>
<dbReference type="PANTHER" id="PTHR35601:SF1">
    <property type="entry name" value="TOXIN RELE"/>
    <property type="match status" value="1"/>
</dbReference>
<dbReference type="InterPro" id="IPR035093">
    <property type="entry name" value="RelE/ParE_toxin_dom_sf"/>
</dbReference>
<dbReference type="SUPFAM" id="SSF143011">
    <property type="entry name" value="RelE-like"/>
    <property type="match status" value="1"/>
</dbReference>
<dbReference type="RefSeq" id="WP_052596320.1">
    <property type="nucleotide sequence ID" value="NZ_CP011112.1"/>
</dbReference>
<comment type="similarity">
    <text evidence="1">Belongs to the RelE toxin family.</text>
</comment>
<dbReference type="KEGG" id="lmoi:VV02_25790"/>
<keyword evidence="2" id="KW-1277">Toxin-antitoxin system</keyword>
<evidence type="ECO:0000256" key="1">
    <source>
        <dbReference type="ARBA" id="ARBA00006226"/>
    </source>
</evidence>
<keyword evidence="4" id="KW-1185">Reference proteome</keyword>